<gene>
    <name evidence="2" type="ORF">TEA_009617</name>
</gene>
<proteinExistence type="predicted"/>
<protein>
    <submittedName>
        <fullName evidence="2">Uncharacterized protein</fullName>
    </submittedName>
</protein>
<dbReference type="GO" id="GO:0008720">
    <property type="term" value="F:D-lactate dehydrogenase (NAD+) activity"/>
    <property type="evidence" value="ECO:0007669"/>
    <property type="project" value="TreeGrafter"/>
</dbReference>
<keyword evidence="1" id="KW-0812">Transmembrane</keyword>
<reference evidence="2 3" key="1">
    <citation type="journal article" date="2018" name="Proc. Natl. Acad. Sci. U.S.A.">
        <title>Draft genome sequence of Camellia sinensis var. sinensis provides insights into the evolution of the tea genome and tea quality.</title>
        <authorList>
            <person name="Wei C."/>
            <person name="Yang H."/>
            <person name="Wang S."/>
            <person name="Zhao J."/>
            <person name="Liu C."/>
            <person name="Gao L."/>
            <person name="Xia E."/>
            <person name="Lu Y."/>
            <person name="Tai Y."/>
            <person name="She G."/>
            <person name="Sun J."/>
            <person name="Cao H."/>
            <person name="Tong W."/>
            <person name="Gao Q."/>
            <person name="Li Y."/>
            <person name="Deng W."/>
            <person name="Jiang X."/>
            <person name="Wang W."/>
            <person name="Chen Q."/>
            <person name="Zhang S."/>
            <person name="Li H."/>
            <person name="Wu J."/>
            <person name="Wang P."/>
            <person name="Li P."/>
            <person name="Shi C."/>
            <person name="Zheng F."/>
            <person name="Jian J."/>
            <person name="Huang B."/>
            <person name="Shan D."/>
            <person name="Shi M."/>
            <person name="Fang C."/>
            <person name="Yue Y."/>
            <person name="Li F."/>
            <person name="Li D."/>
            <person name="Wei S."/>
            <person name="Han B."/>
            <person name="Jiang C."/>
            <person name="Yin Y."/>
            <person name="Xia T."/>
            <person name="Zhang Z."/>
            <person name="Bennetzen J.L."/>
            <person name="Zhao S."/>
            <person name="Wan X."/>
        </authorList>
    </citation>
    <scope>NUCLEOTIDE SEQUENCE [LARGE SCALE GENOMIC DNA]</scope>
    <source>
        <strain evidence="3">cv. Shuchazao</strain>
        <tissue evidence="2">Leaf</tissue>
    </source>
</reference>
<accession>A0A4S4DWC8</accession>
<keyword evidence="1" id="KW-1133">Transmembrane helix</keyword>
<dbReference type="GO" id="GO:1903457">
    <property type="term" value="P:lactate catabolic process"/>
    <property type="evidence" value="ECO:0007669"/>
    <property type="project" value="TreeGrafter"/>
</dbReference>
<dbReference type="GO" id="GO:0050660">
    <property type="term" value="F:flavin adenine dinucleotide binding"/>
    <property type="evidence" value="ECO:0007669"/>
    <property type="project" value="TreeGrafter"/>
</dbReference>
<evidence type="ECO:0000256" key="1">
    <source>
        <dbReference type="SAM" id="Phobius"/>
    </source>
</evidence>
<dbReference type="STRING" id="542762.A0A4S4DWC8"/>
<sequence length="180" mass="19881">MQDNMTMDFDERYFHGKPQNSFHKAVNIPDVAVFPRKSMYDAVPILAIDSGHRLDLCVPIVPYGGATSLAGHTLSPHAGAGTPFVDFGSINKAYLFRVNGEACAGSPYCFTSGSGSYPSKDMLMGKGNVWVINYDFLCLLLMILSFPSAVEYKLFVGALNKQATERKLRKYVYLVFTCLL</sequence>
<dbReference type="AlphaFoldDB" id="A0A4S4DWC8"/>
<evidence type="ECO:0000313" key="3">
    <source>
        <dbReference type="Proteomes" id="UP000306102"/>
    </source>
</evidence>
<evidence type="ECO:0000313" key="2">
    <source>
        <dbReference type="EMBL" id="THG07668.1"/>
    </source>
</evidence>
<dbReference type="Proteomes" id="UP000306102">
    <property type="component" value="Unassembled WGS sequence"/>
</dbReference>
<feature type="transmembrane region" description="Helical" evidence="1">
    <location>
        <begin position="129"/>
        <end position="150"/>
    </location>
</feature>
<dbReference type="PANTHER" id="PTHR11748:SF111">
    <property type="entry name" value="D-LACTATE DEHYDROGENASE, MITOCHONDRIAL-RELATED"/>
    <property type="match status" value="1"/>
</dbReference>
<dbReference type="GO" id="GO:0004458">
    <property type="term" value="F:D-lactate dehydrogenase (cytochrome) activity"/>
    <property type="evidence" value="ECO:0007669"/>
    <property type="project" value="TreeGrafter"/>
</dbReference>
<organism evidence="2 3">
    <name type="scientific">Camellia sinensis var. sinensis</name>
    <name type="common">China tea</name>
    <dbReference type="NCBI Taxonomy" id="542762"/>
    <lineage>
        <taxon>Eukaryota</taxon>
        <taxon>Viridiplantae</taxon>
        <taxon>Streptophyta</taxon>
        <taxon>Embryophyta</taxon>
        <taxon>Tracheophyta</taxon>
        <taxon>Spermatophyta</taxon>
        <taxon>Magnoliopsida</taxon>
        <taxon>eudicotyledons</taxon>
        <taxon>Gunneridae</taxon>
        <taxon>Pentapetalae</taxon>
        <taxon>asterids</taxon>
        <taxon>Ericales</taxon>
        <taxon>Theaceae</taxon>
        <taxon>Camellia</taxon>
    </lineage>
</organism>
<dbReference type="PANTHER" id="PTHR11748">
    <property type="entry name" value="D-LACTATE DEHYDROGENASE"/>
    <property type="match status" value="1"/>
</dbReference>
<name>A0A4S4DWC8_CAMSN</name>
<comment type="caution">
    <text evidence="2">The sequence shown here is derived from an EMBL/GenBank/DDBJ whole genome shotgun (WGS) entry which is preliminary data.</text>
</comment>
<keyword evidence="3" id="KW-1185">Reference proteome</keyword>
<dbReference type="EMBL" id="SDRB02009831">
    <property type="protein sequence ID" value="THG07668.1"/>
    <property type="molecule type" value="Genomic_DNA"/>
</dbReference>
<keyword evidence="1" id="KW-0472">Membrane</keyword>
<dbReference type="GO" id="GO:0005739">
    <property type="term" value="C:mitochondrion"/>
    <property type="evidence" value="ECO:0007669"/>
    <property type="project" value="TreeGrafter"/>
</dbReference>